<evidence type="ECO:0000313" key="3">
    <source>
        <dbReference type="Proteomes" id="UP001430990"/>
    </source>
</evidence>
<proteinExistence type="predicted"/>
<keyword evidence="1" id="KW-0732">Signal</keyword>
<reference evidence="2" key="1">
    <citation type="submission" date="2021-11" db="EMBL/GenBank/DDBJ databases">
        <title>Australian commercial rhizobial inoculants.</title>
        <authorList>
            <person name="Kohlmeier M.G."/>
            <person name="O'Hara G.W."/>
            <person name="Colombi E."/>
            <person name="Ramsay J.P."/>
            <person name="Terpolilli J."/>
        </authorList>
    </citation>
    <scope>NUCLEOTIDE SEQUENCE</scope>
    <source>
        <strain evidence="2">CC829</strain>
    </source>
</reference>
<keyword evidence="3" id="KW-1185">Reference proteome</keyword>
<gene>
    <name evidence="2" type="ORF">BjapCC829_19430</name>
</gene>
<dbReference type="RefSeq" id="WP_231144832.1">
    <property type="nucleotide sequence ID" value="NZ_CP088100.1"/>
</dbReference>
<feature type="chain" id="PRO_5047429180" evidence="1">
    <location>
        <begin position="25"/>
        <end position="310"/>
    </location>
</feature>
<feature type="signal peptide" evidence="1">
    <location>
        <begin position="1"/>
        <end position="24"/>
    </location>
</feature>
<evidence type="ECO:0000256" key="1">
    <source>
        <dbReference type="SAM" id="SignalP"/>
    </source>
</evidence>
<sequence>MKSTSAFVFLAFAAAVAASGQVAAKDTTKSKESVVAVAPQYDTTHVYVAPDDVDKFVTSFLATFGGKSTKQVVATVTPTPSSTTSQLLQTPVGTVSVFGFKTPIPYPFGAERNGYLVSDIDEAVKGARAAGADVIVSTFPDPIGRDAVVQWPGGVNLQIYWHTTKPDYAPFERIPENRVYVSPGRAAAFIKSFVAFSRGKVVSDDAKTPGAEIGRSDVTYRRVRIESAFGKMVVLVTDGHLPYPYGRETTGYEVADLAATLGKAKDAGATVLVEPYTSDGRSTAFVMFPGGYVAEIHSLSAKSAPRADGK</sequence>
<evidence type="ECO:0000313" key="2">
    <source>
        <dbReference type="EMBL" id="UFW90584.1"/>
    </source>
</evidence>
<accession>A0ABY3QX27</accession>
<dbReference type="SUPFAM" id="SSF54593">
    <property type="entry name" value="Glyoxalase/Bleomycin resistance protein/Dihydroxybiphenyl dioxygenase"/>
    <property type="match status" value="2"/>
</dbReference>
<dbReference type="Proteomes" id="UP001430990">
    <property type="component" value="Chromosome"/>
</dbReference>
<organism evidence="2 3">
    <name type="scientific">Bradyrhizobium barranii</name>
    <dbReference type="NCBI Taxonomy" id="2992140"/>
    <lineage>
        <taxon>Bacteria</taxon>
        <taxon>Pseudomonadati</taxon>
        <taxon>Pseudomonadota</taxon>
        <taxon>Alphaproteobacteria</taxon>
        <taxon>Hyphomicrobiales</taxon>
        <taxon>Nitrobacteraceae</taxon>
        <taxon>Bradyrhizobium</taxon>
    </lineage>
</organism>
<dbReference type="InterPro" id="IPR029068">
    <property type="entry name" value="Glyas_Bleomycin-R_OHBP_Dase"/>
</dbReference>
<protein>
    <submittedName>
        <fullName evidence="2">Glyoxalase</fullName>
    </submittedName>
</protein>
<name>A0ABY3QX27_9BRAD</name>
<dbReference type="EMBL" id="CP088100">
    <property type="protein sequence ID" value="UFW90584.1"/>
    <property type="molecule type" value="Genomic_DNA"/>
</dbReference>